<dbReference type="CDD" id="cd04301">
    <property type="entry name" value="NAT_SF"/>
    <property type="match status" value="1"/>
</dbReference>
<dbReference type="PROSITE" id="PS51186">
    <property type="entry name" value="GNAT"/>
    <property type="match status" value="1"/>
</dbReference>
<comment type="similarity">
    <text evidence="3">Belongs to the acetyltransferase family. ARD1 subfamily.</text>
</comment>
<dbReference type="GO" id="GO:1990189">
    <property type="term" value="F:protein N-terminal-serine acetyltransferase activity"/>
    <property type="evidence" value="ECO:0007669"/>
    <property type="project" value="TreeGrafter"/>
</dbReference>
<dbReference type="GO" id="GO:1990190">
    <property type="term" value="F:protein-N-terminal-glutamate acetyltransferase activity"/>
    <property type="evidence" value="ECO:0007669"/>
    <property type="project" value="TreeGrafter"/>
</dbReference>
<accession>A0A836C9I5</accession>
<dbReference type="OrthoDB" id="25586at2759"/>
<dbReference type="EMBL" id="JAFCMP010000538">
    <property type="protein sequence ID" value="KAG5176336.1"/>
    <property type="molecule type" value="Genomic_DNA"/>
</dbReference>
<keyword evidence="6" id="KW-1185">Reference proteome</keyword>
<dbReference type="FunFam" id="3.40.630.30:FF:000037">
    <property type="entry name" value="N-alpha-acetyltransferase daf-31-like"/>
    <property type="match status" value="1"/>
</dbReference>
<dbReference type="Proteomes" id="UP000664859">
    <property type="component" value="Unassembled WGS sequence"/>
</dbReference>
<dbReference type="GO" id="GO:0031415">
    <property type="term" value="C:NatA complex"/>
    <property type="evidence" value="ECO:0007669"/>
    <property type="project" value="InterPro"/>
</dbReference>
<proteinExistence type="inferred from homology"/>
<evidence type="ECO:0000313" key="5">
    <source>
        <dbReference type="EMBL" id="KAG5176336.1"/>
    </source>
</evidence>
<name>A0A836C9I5_9STRA</name>
<protein>
    <submittedName>
        <fullName evidence="5">Acyl-CoA N-acyltransferase</fullName>
    </submittedName>
</protein>
<evidence type="ECO:0000256" key="1">
    <source>
        <dbReference type="ARBA" id="ARBA00022679"/>
    </source>
</evidence>
<comment type="caution">
    <text evidence="5">The sequence shown here is derived from an EMBL/GenBank/DDBJ whole genome shotgun (WGS) entry which is preliminary data.</text>
</comment>
<keyword evidence="1 5" id="KW-0808">Transferase</keyword>
<evidence type="ECO:0000256" key="3">
    <source>
        <dbReference type="ARBA" id="ARBA00025786"/>
    </source>
</evidence>
<dbReference type="PANTHER" id="PTHR23091:SF4">
    <property type="entry name" value="N-TERMINAL AMINO-ACID N(ALPHA)-ACETYLTRANSFERASE NATA"/>
    <property type="match status" value="1"/>
</dbReference>
<evidence type="ECO:0000256" key="2">
    <source>
        <dbReference type="ARBA" id="ARBA00023315"/>
    </source>
</evidence>
<dbReference type="SUPFAM" id="SSF55729">
    <property type="entry name" value="Acyl-CoA N-acyltransferases (Nat)"/>
    <property type="match status" value="1"/>
</dbReference>
<evidence type="ECO:0000259" key="4">
    <source>
        <dbReference type="PROSITE" id="PS51186"/>
    </source>
</evidence>
<dbReference type="InterPro" id="IPR000182">
    <property type="entry name" value="GNAT_dom"/>
</dbReference>
<dbReference type="PANTHER" id="PTHR23091">
    <property type="entry name" value="N-TERMINAL ACETYLTRANSFERASE"/>
    <property type="match status" value="1"/>
</dbReference>
<sequence>MAVSIRPATVEDLLQMQNTNLWCLPENYQMKYYMYHVLSWPQLLQVAEDYKGKIVGYVLAKMEEDAEVPHGHITSLAVLRTHRKRGIATMLMRASQQSMAETFAADHVSLHVRKSNAAAFHLYTETLGYQIREVEKGYYADGEDAYDMKLSLKPAEGDSGVAQVTGMVSSIAIEA</sequence>
<dbReference type="Gene3D" id="3.40.630.30">
    <property type="match status" value="1"/>
</dbReference>
<keyword evidence="2 5" id="KW-0012">Acyltransferase</keyword>
<dbReference type="AlphaFoldDB" id="A0A836C9I5"/>
<dbReference type="Pfam" id="PF00583">
    <property type="entry name" value="Acetyltransf_1"/>
    <property type="match status" value="1"/>
</dbReference>
<gene>
    <name evidence="5" type="ORF">JKP88DRAFT_227929</name>
</gene>
<evidence type="ECO:0000313" key="6">
    <source>
        <dbReference type="Proteomes" id="UP000664859"/>
    </source>
</evidence>
<dbReference type="InterPro" id="IPR045047">
    <property type="entry name" value="Ard1-like"/>
</dbReference>
<dbReference type="InterPro" id="IPR016181">
    <property type="entry name" value="Acyl_CoA_acyltransferase"/>
</dbReference>
<reference evidence="5" key="1">
    <citation type="submission" date="2021-02" db="EMBL/GenBank/DDBJ databases">
        <title>First Annotated Genome of the Yellow-green Alga Tribonema minus.</title>
        <authorList>
            <person name="Mahan K.M."/>
        </authorList>
    </citation>
    <scope>NUCLEOTIDE SEQUENCE</scope>
    <source>
        <strain evidence="5">UTEX B ZZ1240</strain>
    </source>
</reference>
<organism evidence="5 6">
    <name type="scientific">Tribonema minus</name>
    <dbReference type="NCBI Taxonomy" id="303371"/>
    <lineage>
        <taxon>Eukaryota</taxon>
        <taxon>Sar</taxon>
        <taxon>Stramenopiles</taxon>
        <taxon>Ochrophyta</taxon>
        <taxon>PX clade</taxon>
        <taxon>Xanthophyceae</taxon>
        <taxon>Tribonematales</taxon>
        <taxon>Tribonemataceae</taxon>
        <taxon>Tribonema</taxon>
    </lineage>
</organism>
<feature type="domain" description="N-acetyltransferase" evidence="4">
    <location>
        <begin position="3"/>
        <end position="153"/>
    </location>
</feature>